<sequence length="354" mass="39758">MLISQLIKKLTKFLPLVVLFSLLALTFSLLLSQIYANYKSAEQLNGISSYDLVAGQLTTNPQIKSDPKKIIHTLTNQNAPLYLIDTQHHDSLTEKSPPIVLANFSTKLIHINLASGRWFSTQEIEEGQPVAIISKSFWAQNNQLSQLKIKNKAYTVVGVIEDYRRANLLTSPIYLNPRAFLSEDDTIYFPEIILSQQDQANYQAFVSALADQGYIFKLTSDAVITEKKQSIFEFIQASLPLFSIAVISLILVFSNYLKKTIVTIGVKKMLGWKNPTIIWHEIIPLLTAILTSVAVGLMSHRLLAQFIFSLPEVYSLPAVITLGWTFLTSLIMLSFTTIRLIHTSPLSLLRGRSL</sequence>
<dbReference type="AlphaFoldDB" id="A0A429ZJV2"/>
<dbReference type="RefSeq" id="WP_126781074.1">
    <property type="nucleotide sequence ID" value="NZ_NGJU01000017.1"/>
</dbReference>
<dbReference type="Proteomes" id="UP000287239">
    <property type="component" value="Unassembled WGS sequence"/>
</dbReference>
<feature type="transmembrane region" description="Helical" evidence="1">
    <location>
        <begin position="237"/>
        <end position="257"/>
    </location>
</feature>
<evidence type="ECO:0000256" key="1">
    <source>
        <dbReference type="SAM" id="Phobius"/>
    </source>
</evidence>
<accession>A0A429ZJV2</accession>
<dbReference type="EMBL" id="NGJU01000017">
    <property type="protein sequence ID" value="RST93962.1"/>
    <property type="molecule type" value="Genomic_DNA"/>
</dbReference>
<keyword evidence="1" id="KW-1133">Transmembrane helix</keyword>
<feature type="transmembrane region" description="Helical" evidence="1">
    <location>
        <begin position="318"/>
        <end position="341"/>
    </location>
</feature>
<feature type="domain" description="MacB-like periplasmic core" evidence="2">
    <location>
        <begin position="108"/>
        <end position="206"/>
    </location>
</feature>
<feature type="transmembrane region" description="Helical" evidence="1">
    <location>
        <begin position="278"/>
        <end position="298"/>
    </location>
</feature>
<dbReference type="Pfam" id="PF12704">
    <property type="entry name" value="MacB_PCD"/>
    <property type="match status" value="1"/>
</dbReference>
<evidence type="ECO:0000313" key="3">
    <source>
        <dbReference type="EMBL" id="RST93962.1"/>
    </source>
</evidence>
<keyword evidence="1" id="KW-0472">Membrane</keyword>
<proteinExistence type="predicted"/>
<dbReference type="GeneID" id="98568889"/>
<gene>
    <name evidence="3" type="ORF">CBF35_10935</name>
</gene>
<name>A0A429ZJV2_9ENTE</name>
<evidence type="ECO:0000259" key="2">
    <source>
        <dbReference type="Pfam" id="PF12704"/>
    </source>
</evidence>
<evidence type="ECO:0000313" key="4">
    <source>
        <dbReference type="Proteomes" id="UP000287239"/>
    </source>
</evidence>
<reference evidence="3 4" key="1">
    <citation type="submission" date="2017-05" db="EMBL/GenBank/DDBJ databases">
        <title>Vagococcus spp. assemblies.</title>
        <authorList>
            <person name="Gulvik C.A."/>
        </authorList>
    </citation>
    <scope>NUCLEOTIDE SEQUENCE [LARGE SCALE GENOMIC DNA]</scope>
    <source>
        <strain evidence="3 4">NCFB 2777</strain>
    </source>
</reference>
<protein>
    <recommendedName>
        <fullName evidence="2">MacB-like periplasmic core domain-containing protein</fullName>
    </recommendedName>
</protein>
<keyword evidence="1" id="KW-0812">Transmembrane</keyword>
<keyword evidence="4" id="KW-1185">Reference proteome</keyword>
<comment type="caution">
    <text evidence="3">The sequence shown here is derived from an EMBL/GenBank/DDBJ whole genome shotgun (WGS) entry which is preliminary data.</text>
</comment>
<dbReference type="InterPro" id="IPR025857">
    <property type="entry name" value="MacB_PCD"/>
</dbReference>
<organism evidence="3 4">
    <name type="scientific">Vagococcus salmoninarum</name>
    <dbReference type="NCBI Taxonomy" id="2739"/>
    <lineage>
        <taxon>Bacteria</taxon>
        <taxon>Bacillati</taxon>
        <taxon>Bacillota</taxon>
        <taxon>Bacilli</taxon>
        <taxon>Lactobacillales</taxon>
        <taxon>Enterococcaceae</taxon>
        <taxon>Vagococcus</taxon>
    </lineage>
</organism>
<dbReference type="OrthoDB" id="8735006at2"/>